<dbReference type="AlphaFoldDB" id="A0A0H4VFM2"/>
<dbReference type="SUPFAM" id="SSF51735">
    <property type="entry name" value="NAD(P)-binding Rossmann-fold domains"/>
    <property type="match status" value="1"/>
</dbReference>
<dbReference type="PANTHER" id="PTHR43639">
    <property type="entry name" value="OXIDOREDUCTASE, SHORT-CHAIN DEHYDROGENASE/REDUCTASE FAMILY (AFU_ORTHOLOGUE AFUA_5G02870)"/>
    <property type="match status" value="1"/>
</dbReference>
<dbReference type="RefSeq" id="WP_048885412.1">
    <property type="nucleotide sequence ID" value="NZ_CP011310.1"/>
</dbReference>
<dbReference type="EMBL" id="CP011310">
    <property type="protein sequence ID" value="AKQ41899.1"/>
    <property type="molecule type" value="Genomic_DNA"/>
</dbReference>
<dbReference type="Pfam" id="PF13561">
    <property type="entry name" value="adh_short_C2"/>
    <property type="match status" value="1"/>
</dbReference>
<dbReference type="Proteomes" id="UP000059113">
    <property type="component" value="Chromosome"/>
</dbReference>
<reference evidence="4" key="2">
    <citation type="submission" date="2015-04" db="EMBL/GenBank/DDBJ databases">
        <title>The complete genome sequence of Erythrobacter sp. s21-N3.</title>
        <authorList>
            <person name="Zhuang L."/>
            <person name="Liu Y."/>
            <person name="Shao Z."/>
        </authorList>
    </citation>
    <scope>NUCLEOTIDE SEQUENCE [LARGE SCALE GENOMIC DNA]</scope>
    <source>
        <strain evidence="4">s21-N3</strain>
    </source>
</reference>
<dbReference type="KEGG" id="ery:CP97_07450"/>
<dbReference type="OrthoDB" id="9786360at2"/>
<evidence type="ECO:0000256" key="1">
    <source>
        <dbReference type="ARBA" id="ARBA00006484"/>
    </source>
</evidence>
<dbReference type="Gene3D" id="3.40.50.720">
    <property type="entry name" value="NAD(P)-binding Rossmann-like Domain"/>
    <property type="match status" value="1"/>
</dbReference>
<dbReference type="InterPro" id="IPR036291">
    <property type="entry name" value="NAD(P)-bd_dom_sf"/>
</dbReference>
<dbReference type="InterPro" id="IPR002347">
    <property type="entry name" value="SDR_fam"/>
</dbReference>
<proteinExistence type="inferred from homology"/>
<evidence type="ECO:0000256" key="2">
    <source>
        <dbReference type="ARBA" id="ARBA00023002"/>
    </source>
</evidence>
<protein>
    <submittedName>
        <fullName evidence="3">Putative oxidoreductase protein</fullName>
    </submittedName>
</protein>
<dbReference type="PANTHER" id="PTHR43639:SF1">
    <property type="entry name" value="SHORT-CHAIN DEHYDROGENASE_REDUCTASE FAMILY PROTEIN"/>
    <property type="match status" value="1"/>
</dbReference>
<reference evidence="3 4" key="1">
    <citation type="journal article" date="2015" name="Int. J. Syst. Evol. Microbiol.">
        <title>Erythrobacter atlanticus sp. nov., a bacterium from ocean sediment able to degrade polycyclic aromatic hydrocarbons.</title>
        <authorList>
            <person name="Zhuang L."/>
            <person name="Liu Y."/>
            <person name="Wang L."/>
            <person name="Wang W."/>
            <person name="Shao Z."/>
        </authorList>
    </citation>
    <scope>NUCLEOTIDE SEQUENCE [LARGE SCALE GENOMIC DNA]</scope>
    <source>
        <strain evidence="4">s21-N3</strain>
    </source>
</reference>
<keyword evidence="4" id="KW-1185">Reference proteome</keyword>
<sequence>MTLPSVLVTGGAKRLGRGICERFAEAGWHVIVHYNRSSDSAEALAAALPSAQAVQCDLSDPLAGEDMVRNLADKLGDWRCLVNCASMFKADEVTRLDPMTNARSMTINAASPALMAQTYLASAKSNAGRCVIQVTDQKLANLNPDFFSYTMSKSAADIAARMLAMAVKGNDRVHTLSPGAILPSHDQSAQEADRSHTLNLLQRRTGVAEVADAALFLAEGPLASGQNIHVDSGQHLLDQTRDVIFIERKGSEA</sequence>
<comment type="similarity">
    <text evidence="1">Belongs to the short-chain dehydrogenases/reductases (SDR) family.</text>
</comment>
<accession>A0A0H4VFM2</accession>
<name>A0A0H4VFM2_9SPHN</name>
<organism evidence="3 4">
    <name type="scientific">Aurantiacibacter atlanticus</name>
    <dbReference type="NCBI Taxonomy" id="1648404"/>
    <lineage>
        <taxon>Bacteria</taxon>
        <taxon>Pseudomonadati</taxon>
        <taxon>Pseudomonadota</taxon>
        <taxon>Alphaproteobacteria</taxon>
        <taxon>Sphingomonadales</taxon>
        <taxon>Erythrobacteraceae</taxon>
        <taxon>Aurantiacibacter</taxon>
    </lineage>
</organism>
<dbReference type="PATRIC" id="fig|1648404.4.peg.1551"/>
<evidence type="ECO:0000313" key="4">
    <source>
        <dbReference type="Proteomes" id="UP000059113"/>
    </source>
</evidence>
<evidence type="ECO:0000313" key="3">
    <source>
        <dbReference type="EMBL" id="AKQ41899.1"/>
    </source>
</evidence>
<gene>
    <name evidence="3" type="ORF">CP97_07450</name>
</gene>
<dbReference type="STRING" id="1648404.CP97_07450"/>
<dbReference type="GO" id="GO:0016491">
    <property type="term" value="F:oxidoreductase activity"/>
    <property type="evidence" value="ECO:0007669"/>
    <property type="project" value="UniProtKB-KW"/>
</dbReference>
<dbReference type="PRINTS" id="PR00081">
    <property type="entry name" value="GDHRDH"/>
</dbReference>
<keyword evidence="2" id="KW-0560">Oxidoreductase</keyword>